<dbReference type="Proteomes" id="UP001147653">
    <property type="component" value="Unassembled WGS sequence"/>
</dbReference>
<keyword evidence="1" id="KW-1133">Transmembrane helix</keyword>
<keyword evidence="3" id="KW-1185">Reference proteome</keyword>
<comment type="caution">
    <text evidence="2">The sequence shown here is derived from an EMBL/GenBank/DDBJ whole genome shotgun (WGS) entry which is preliminary data.</text>
</comment>
<evidence type="ECO:0000313" key="3">
    <source>
        <dbReference type="Proteomes" id="UP001147653"/>
    </source>
</evidence>
<dbReference type="RefSeq" id="WP_270028300.1">
    <property type="nucleotide sequence ID" value="NZ_JAPDDP010000063.1"/>
</dbReference>
<feature type="transmembrane region" description="Helical" evidence="1">
    <location>
        <begin position="6"/>
        <end position="29"/>
    </location>
</feature>
<keyword evidence="1" id="KW-0812">Transmembrane</keyword>
<accession>A0A9X3ND36</accession>
<sequence length="54" mass="5955">MNWQGLLLVPTILEILTAIVVVALALGWLRASIRWLIVAIAATTSQSSSPRQRR</sequence>
<dbReference type="EMBL" id="JAPDDP010000063">
    <property type="protein sequence ID" value="MDA0183886.1"/>
    <property type="molecule type" value="Genomic_DNA"/>
</dbReference>
<keyword evidence="1" id="KW-0472">Membrane</keyword>
<dbReference type="AlphaFoldDB" id="A0A9X3ND36"/>
<name>A0A9X3ND36_9ACTN</name>
<evidence type="ECO:0000256" key="1">
    <source>
        <dbReference type="SAM" id="Phobius"/>
    </source>
</evidence>
<gene>
    <name evidence="2" type="ORF">OJ997_26505</name>
</gene>
<organism evidence="2 3">
    <name type="scientific">Solirubrobacter phytolaccae</name>
    <dbReference type="NCBI Taxonomy" id="1404360"/>
    <lineage>
        <taxon>Bacteria</taxon>
        <taxon>Bacillati</taxon>
        <taxon>Actinomycetota</taxon>
        <taxon>Thermoleophilia</taxon>
        <taxon>Solirubrobacterales</taxon>
        <taxon>Solirubrobacteraceae</taxon>
        <taxon>Solirubrobacter</taxon>
    </lineage>
</organism>
<protein>
    <submittedName>
        <fullName evidence="2">Uncharacterized protein</fullName>
    </submittedName>
</protein>
<reference evidence="2" key="1">
    <citation type="submission" date="2022-10" db="EMBL/GenBank/DDBJ databases">
        <title>The WGS of Solirubrobacter phytolaccae KCTC 29190.</title>
        <authorList>
            <person name="Jiang Z."/>
        </authorList>
    </citation>
    <scope>NUCLEOTIDE SEQUENCE</scope>
    <source>
        <strain evidence="2">KCTC 29190</strain>
    </source>
</reference>
<evidence type="ECO:0000313" key="2">
    <source>
        <dbReference type="EMBL" id="MDA0183886.1"/>
    </source>
</evidence>
<proteinExistence type="predicted"/>